<comment type="function">
    <text evidence="6">Destroys radicals which are normally produced within the cells and which are toxic to biological systems.</text>
</comment>
<feature type="domain" description="Manganese/iron superoxide dismutase C-terminal" evidence="8">
    <location>
        <begin position="102"/>
        <end position="201"/>
    </location>
</feature>
<dbReference type="InterPro" id="IPR036314">
    <property type="entry name" value="SOD_C_sf"/>
</dbReference>
<reference evidence="9" key="2">
    <citation type="journal article" date="2021" name="Microbiome">
        <title>Successional dynamics and alternative stable states in a saline activated sludge microbial community over 9 years.</title>
        <authorList>
            <person name="Wang Y."/>
            <person name="Ye J."/>
            <person name="Ju F."/>
            <person name="Liu L."/>
            <person name="Boyd J.A."/>
            <person name="Deng Y."/>
            <person name="Parks D.H."/>
            <person name="Jiang X."/>
            <person name="Yin X."/>
            <person name="Woodcroft B.J."/>
            <person name="Tyson G.W."/>
            <person name="Hugenholtz P."/>
            <person name="Polz M.F."/>
            <person name="Zhang T."/>
        </authorList>
    </citation>
    <scope>NUCLEOTIDE SEQUENCE</scope>
    <source>
        <strain evidence="9">HKST-UBA14</strain>
    </source>
</reference>
<dbReference type="GO" id="GO:0046872">
    <property type="term" value="F:metal ion binding"/>
    <property type="evidence" value="ECO:0007669"/>
    <property type="project" value="UniProtKB-KW"/>
</dbReference>
<dbReference type="EMBL" id="JAGQLK010000209">
    <property type="protein sequence ID" value="MCA9384005.1"/>
    <property type="molecule type" value="Genomic_DNA"/>
</dbReference>
<dbReference type="SUPFAM" id="SSF54719">
    <property type="entry name" value="Fe,Mn superoxide dismutase (SOD), C-terminal domain"/>
    <property type="match status" value="1"/>
</dbReference>
<dbReference type="PROSITE" id="PS00088">
    <property type="entry name" value="SOD_MN"/>
    <property type="match status" value="1"/>
</dbReference>
<evidence type="ECO:0000259" key="7">
    <source>
        <dbReference type="Pfam" id="PF00081"/>
    </source>
</evidence>
<dbReference type="InterPro" id="IPR019832">
    <property type="entry name" value="Mn/Fe_SOD_C"/>
</dbReference>
<dbReference type="FunFam" id="1.10.287.990:FF:000001">
    <property type="entry name" value="Superoxide dismutase"/>
    <property type="match status" value="1"/>
</dbReference>
<comment type="similarity">
    <text evidence="1 6">Belongs to the iron/manganese superoxide dismutase family.</text>
</comment>
<dbReference type="SUPFAM" id="SSF46609">
    <property type="entry name" value="Fe,Mn superoxide dismutase (SOD), N-terminal domain"/>
    <property type="match status" value="1"/>
</dbReference>
<dbReference type="PIRSF" id="PIRSF000349">
    <property type="entry name" value="SODismutase"/>
    <property type="match status" value="1"/>
</dbReference>
<dbReference type="Pfam" id="PF02777">
    <property type="entry name" value="Sod_Fe_C"/>
    <property type="match status" value="1"/>
</dbReference>
<comment type="caution">
    <text evidence="9">The sequence shown here is derived from an EMBL/GenBank/DDBJ whole genome shotgun (WGS) entry which is preliminary data.</text>
</comment>
<dbReference type="EC" id="1.15.1.1" evidence="2 6"/>
<evidence type="ECO:0000259" key="8">
    <source>
        <dbReference type="Pfam" id="PF02777"/>
    </source>
</evidence>
<proteinExistence type="inferred from homology"/>
<feature type="binding site" evidence="5">
    <location>
        <position position="29"/>
    </location>
    <ligand>
        <name>Mn(2+)</name>
        <dbReference type="ChEBI" id="CHEBI:29035"/>
    </ligand>
</feature>
<dbReference type="Gene3D" id="3.55.40.20">
    <property type="entry name" value="Iron/manganese superoxide dismutase, C-terminal domain"/>
    <property type="match status" value="1"/>
</dbReference>
<dbReference type="AlphaFoldDB" id="A0A955L6W0"/>
<dbReference type="GO" id="GO:0004784">
    <property type="term" value="F:superoxide dismutase activity"/>
    <property type="evidence" value="ECO:0007669"/>
    <property type="project" value="UniProtKB-EC"/>
</dbReference>
<dbReference type="InterPro" id="IPR019833">
    <property type="entry name" value="Mn/Fe_SOD_BS"/>
</dbReference>
<feature type="binding site" evidence="5">
    <location>
        <position position="173"/>
    </location>
    <ligand>
        <name>Mn(2+)</name>
        <dbReference type="ChEBI" id="CHEBI:29035"/>
    </ligand>
</feature>
<dbReference type="Gene3D" id="1.10.287.990">
    <property type="entry name" value="Fe,Mn superoxide dismutase (SOD) domain"/>
    <property type="match status" value="1"/>
</dbReference>
<protein>
    <recommendedName>
        <fullName evidence="2 6">Superoxide dismutase</fullName>
        <ecNumber evidence="2 6">1.15.1.1</ecNumber>
    </recommendedName>
</protein>
<evidence type="ECO:0000256" key="4">
    <source>
        <dbReference type="ARBA" id="ARBA00023002"/>
    </source>
</evidence>
<dbReference type="PRINTS" id="PR01703">
    <property type="entry name" value="MNSODISMTASE"/>
</dbReference>
<feature type="domain" description="Manganese/iron superoxide dismutase N-terminal" evidence="7">
    <location>
        <begin position="4"/>
        <end position="91"/>
    </location>
</feature>
<dbReference type="InterPro" id="IPR001189">
    <property type="entry name" value="Mn/Fe_SOD"/>
</dbReference>
<reference evidence="9" key="1">
    <citation type="submission" date="2020-04" db="EMBL/GenBank/DDBJ databases">
        <authorList>
            <person name="Zhang T."/>
        </authorList>
    </citation>
    <scope>NUCLEOTIDE SEQUENCE</scope>
    <source>
        <strain evidence="9">HKST-UBA14</strain>
    </source>
</reference>
<gene>
    <name evidence="9" type="ORF">KC909_06615</name>
</gene>
<evidence type="ECO:0000256" key="5">
    <source>
        <dbReference type="PIRSR" id="PIRSR000349-1"/>
    </source>
</evidence>
<evidence type="ECO:0000256" key="2">
    <source>
        <dbReference type="ARBA" id="ARBA00012682"/>
    </source>
</evidence>
<feature type="binding site" evidence="5">
    <location>
        <position position="84"/>
    </location>
    <ligand>
        <name>Mn(2+)</name>
        <dbReference type="ChEBI" id="CHEBI:29035"/>
    </ligand>
</feature>
<evidence type="ECO:0000256" key="6">
    <source>
        <dbReference type="RuleBase" id="RU000414"/>
    </source>
</evidence>
<dbReference type="GO" id="GO:0005737">
    <property type="term" value="C:cytoplasm"/>
    <property type="evidence" value="ECO:0007669"/>
    <property type="project" value="TreeGrafter"/>
</dbReference>
<dbReference type="FunFam" id="3.55.40.20:FF:000004">
    <property type="entry name" value="Superoxide dismutase [Fe]"/>
    <property type="match status" value="1"/>
</dbReference>
<evidence type="ECO:0000313" key="10">
    <source>
        <dbReference type="Proteomes" id="UP000783287"/>
    </source>
</evidence>
<feature type="binding site" evidence="5">
    <location>
        <position position="169"/>
    </location>
    <ligand>
        <name>Mn(2+)</name>
        <dbReference type="ChEBI" id="CHEBI:29035"/>
    </ligand>
</feature>
<dbReference type="PANTHER" id="PTHR43595:SF2">
    <property type="entry name" value="SMALL RIBOSOMAL SUBUNIT PROTEIN MS42"/>
    <property type="match status" value="1"/>
</dbReference>
<name>A0A955L6W0_9BACT</name>
<dbReference type="Pfam" id="PF00081">
    <property type="entry name" value="Sod_Fe_N"/>
    <property type="match status" value="1"/>
</dbReference>
<organism evidence="9 10">
    <name type="scientific">Candidatus Dojkabacteria bacterium</name>
    <dbReference type="NCBI Taxonomy" id="2099670"/>
    <lineage>
        <taxon>Bacteria</taxon>
        <taxon>Candidatus Dojkabacteria</taxon>
    </lineage>
</organism>
<dbReference type="InterPro" id="IPR019831">
    <property type="entry name" value="Mn/Fe_SOD_N"/>
</dbReference>
<sequence>MSDTFQLPDLDYDYDALEPFIDAQTMELHHSKHHAGYTAKLNAAIDGVDEAAGKTIEELLSDIGALPRDIRQAVANNGGGYYNHMLFWKMMTPGGSALTDDVLTSAIEETFGGMDGLKEQFTDKASTVFGSGWAWLCKNSEGKLELKRSSFQNNPIMKDEGYKVVLGLDVWEHAYYLKYQNRRPEYIENWWNVVNWQEVARLFNE</sequence>
<dbReference type="Proteomes" id="UP000783287">
    <property type="component" value="Unassembled WGS sequence"/>
</dbReference>
<accession>A0A955L6W0</accession>
<dbReference type="PANTHER" id="PTHR43595">
    <property type="entry name" value="37S RIBOSOMAL PROTEIN S26, MITOCHONDRIAL"/>
    <property type="match status" value="1"/>
</dbReference>
<evidence type="ECO:0000256" key="1">
    <source>
        <dbReference type="ARBA" id="ARBA00008714"/>
    </source>
</evidence>
<evidence type="ECO:0000313" key="9">
    <source>
        <dbReference type="EMBL" id="MCA9384005.1"/>
    </source>
</evidence>
<dbReference type="InterPro" id="IPR036324">
    <property type="entry name" value="Mn/Fe_SOD_N_sf"/>
</dbReference>
<comment type="catalytic activity">
    <reaction evidence="6">
        <text>2 superoxide + 2 H(+) = H2O2 + O2</text>
        <dbReference type="Rhea" id="RHEA:20696"/>
        <dbReference type="ChEBI" id="CHEBI:15378"/>
        <dbReference type="ChEBI" id="CHEBI:15379"/>
        <dbReference type="ChEBI" id="CHEBI:16240"/>
        <dbReference type="ChEBI" id="CHEBI:18421"/>
        <dbReference type="EC" id="1.15.1.1"/>
    </reaction>
</comment>
<evidence type="ECO:0000256" key="3">
    <source>
        <dbReference type="ARBA" id="ARBA00022723"/>
    </source>
</evidence>
<keyword evidence="4 6" id="KW-0560">Oxidoreductase</keyword>
<keyword evidence="3 5" id="KW-0479">Metal-binding</keyword>